<dbReference type="AlphaFoldDB" id="A0A4T0BFK2"/>
<evidence type="ECO:0000256" key="1">
    <source>
        <dbReference type="ARBA" id="ARBA00022603"/>
    </source>
</evidence>
<sequence>MTHPKSSDTSKPALSAILKCATDINLFQHLRDGGKTGLRLVDLAKETKVDTALLRRLSLHLVAMNVLACDHDRYFGTDLSNALAEENLQESIRFCYDVARPSFVHDFFNVQNIEAARAYFLHSILHNWDDKQEIRILKNVKPALKPGYSRVLLNEIILSED</sequence>
<protein>
    <submittedName>
        <fullName evidence="6">Uncharacterized protein</fullName>
    </submittedName>
</protein>
<dbReference type="EMBL" id="QZBZ01000208">
    <property type="protein sequence ID" value="TIA33116.1"/>
    <property type="molecule type" value="Genomic_DNA"/>
</dbReference>
<evidence type="ECO:0000313" key="7">
    <source>
        <dbReference type="Proteomes" id="UP000308724"/>
    </source>
</evidence>
<evidence type="ECO:0000313" key="6">
    <source>
        <dbReference type="EMBL" id="TIA33116.1"/>
    </source>
</evidence>
<comment type="caution">
    <text evidence="6">The sequence shown here is derived from an EMBL/GenBank/DDBJ whole genome shotgun (WGS) entry which is preliminary data.</text>
</comment>
<name>A0A4T0BFK2_AURPU</name>
<dbReference type="GO" id="GO:0008171">
    <property type="term" value="F:O-methyltransferase activity"/>
    <property type="evidence" value="ECO:0007669"/>
    <property type="project" value="InterPro"/>
</dbReference>
<dbReference type="Gene3D" id="3.40.50.150">
    <property type="entry name" value="Vaccinia Virus protein VP39"/>
    <property type="match status" value="1"/>
</dbReference>
<dbReference type="SUPFAM" id="SSF53335">
    <property type="entry name" value="S-adenosyl-L-methionine-dependent methyltransferases"/>
    <property type="match status" value="1"/>
</dbReference>
<dbReference type="InterPro" id="IPR029063">
    <property type="entry name" value="SAM-dependent_MTases_sf"/>
</dbReference>
<dbReference type="GO" id="GO:0032259">
    <property type="term" value="P:methylation"/>
    <property type="evidence" value="ECO:0007669"/>
    <property type="project" value="UniProtKB-KW"/>
</dbReference>
<dbReference type="Pfam" id="PF00891">
    <property type="entry name" value="Methyltransf_2"/>
    <property type="match status" value="1"/>
</dbReference>
<evidence type="ECO:0000256" key="3">
    <source>
        <dbReference type="ARBA" id="ARBA00022691"/>
    </source>
</evidence>
<evidence type="ECO:0000256" key="2">
    <source>
        <dbReference type="ARBA" id="ARBA00022679"/>
    </source>
</evidence>
<feature type="domain" description="O-methyltransferase dimerisation" evidence="5">
    <location>
        <begin position="14"/>
        <end position="85"/>
    </location>
</feature>
<dbReference type="PANTHER" id="PTHR43712:SF2">
    <property type="entry name" value="O-METHYLTRANSFERASE CICE"/>
    <property type="match status" value="1"/>
</dbReference>
<keyword evidence="2" id="KW-0808">Transferase</keyword>
<dbReference type="InterPro" id="IPR012967">
    <property type="entry name" value="COMT_dimerisation"/>
</dbReference>
<dbReference type="InterPro" id="IPR036390">
    <property type="entry name" value="WH_DNA-bd_sf"/>
</dbReference>
<dbReference type="Proteomes" id="UP000308724">
    <property type="component" value="Unassembled WGS sequence"/>
</dbReference>
<keyword evidence="1" id="KW-0489">Methyltransferase</keyword>
<accession>A0A4T0BFK2</accession>
<feature type="domain" description="O-methyltransferase C-terminal" evidence="4">
    <location>
        <begin position="106"/>
        <end position="160"/>
    </location>
</feature>
<dbReference type="PANTHER" id="PTHR43712">
    <property type="entry name" value="PUTATIVE (AFU_ORTHOLOGUE AFUA_4G14580)-RELATED"/>
    <property type="match status" value="1"/>
</dbReference>
<dbReference type="GO" id="GO:0046983">
    <property type="term" value="F:protein dimerization activity"/>
    <property type="evidence" value="ECO:0007669"/>
    <property type="project" value="InterPro"/>
</dbReference>
<dbReference type="PROSITE" id="PS51683">
    <property type="entry name" value="SAM_OMT_II"/>
    <property type="match status" value="1"/>
</dbReference>
<reference evidence="6 7" key="1">
    <citation type="submission" date="2018-10" db="EMBL/GenBank/DDBJ databases">
        <title>Fifty Aureobasidium pullulans genomes reveal a recombining polyextremotolerant generalist.</title>
        <authorList>
            <person name="Gostincar C."/>
            <person name="Turk M."/>
            <person name="Zajc J."/>
            <person name="Gunde-Cimerman N."/>
        </authorList>
    </citation>
    <scope>NUCLEOTIDE SEQUENCE [LARGE SCALE GENOMIC DNA]</scope>
    <source>
        <strain evidence="6 7">EXF-1645</strain>
    </source>
</reference>
<dbReference type="InterPro" id="IPR016461">
    <property type="entry name" value="COMT-like"/>
</dbReference>
<dbReference type="InterPro" id="IPR001077">
    <property type="entry name" value="COMT_C"/>
</dbReference>
<keyword evidence="3" id="KW-0949">S-adenosyl-L-methionine</keyword>
<dbReference type="Pfam" id="PF08100">
    <property type="entry name" value="Dimerisation"/>
    <property type="match status" value="1"/>
</dbReference>
<organism evidence="6 7">
    <name type="scientific">Aureobasidium pullulans</name>
    <name type="common">Black yeast</name>
    <name type="synonym">Pullularia pullulans</name>
    <dbReference type="NCBI Taxonomy" id="5580"/>
    <lineage>
        <taxon>Eukaryota</taxon>
        <taxon>Fungi</taxon>
        <taxon>Dikarya</taxon>
        <taxon>Ascomycota</taxon>
        <taxon>Pezizomycotina</taxon>
        <taxon>Dothideomycetes</taxon>
        <taxon>Dothideomycetidae</taxon>
        <taxon>Dothideales</taxon>
        <taxon>Saccotheciaceae</taxon>
        <taxon>Aureobasidium</taxon>
    </lineage>
</organism>
<dbReference type="SUPFAM" id="SSF46785">
    <property type="entry name" value="Winged helix' DNA-binding domain"/>
    <property type="match status" value="1"/>
</dbReference>
<evidence type="ECO:0000259" key="4">
    <source>
        <dbReference type="Pfam" id="PF00891"/>
    </source>
</evidence>
<gene>
    <name evidence="6" type="ORF">D6C78_07775</name>
</gene>
<proteinExistence type="predicted"/>
<evidence type="ECO:0000259" key="5">
    <source>
        <dbReference type="Pfam" id="PF08100"/>
    </source>
</evidence>